<name>A0A918AQP9_9PSEU</name>
<comment type="caution">
    <text evidence="2">The sequence shown here is derived from an EMBL/GenBank/DDBJ whole genome shotgun (WGS) entry which is preliminary data.</text>
</comment>
<evidence type="ECO:0000259" key="1">
    <source>
        <dbReference type="Pfam" id="PF04149"/>
    </source>
</evidence>
<dbReference type="InterPro" id="IPR007278">
    <property type="entry name" value="DUF397"/>
</dbReference>
<protein>
    <recommendedName>
        <fullName evidence="1">DUF397 domain-containing protein</fullName>
    </recommendedName>
</protein>
<dbReference type="EMBL" id="BMRG01000012">
    <property type="protein sequence ID" value="GGP71329.1"/>
    <property type="molecule type" value="Genomic_DNA"/>
</dbReference>
<gene>
    <name evidence="2" type="ORF">GCM10010185_50530</name>
</gene>
<evidence type="ECO:0000313" key="2">
    <source>
        <dbReference type="EMBL" id="GGP71329.1"/>
    </source>
</evidence>
<keyword evidence="3" id="KW-1185">Reference proteome</keyword>
<dbReference type="RefSeq" id="WP_189225800.1">
    <property type="nucleotide sequence ID" value="NZ_BMRG01000012.1"/>
</dbReference>
<dbReference type="Pfam" id="PF04149">
    <property type="entry name" value="DUF397"/>
    <property type="match status" value="1"/>
</dbReference>
<proteinExistence type="predicted"/>
<sequence length="65" mass="6949">MRAAANRLAWRKSSRSNGQNGACVEMTFAGGKALVRDSKNPAAGLLAFGPAAWRLFTGGARQRDR</sequence>
<dbReference type="Proteomes" id="UP000639606">
    <property type="component" value="Unassembled WGS sequence"/>
</dbReference>
<reference evidence="2" key="1">
    <citation type="journal article" date="2014" name="Int. J. Syst. Evol. Microbiol.">
        <title>Complete genome sequence of Corynebacterium casei LMG S-19264T (=DSM 44701T), isolated from a smear-ripened cheese.</title>
        <authorList>
            <consortium name="US DOE Joint Genome Institute (JGI-PGF)"/>
            <person name="Walter F."/>
            <person name="Albersmeier A."/>
            <person name="Kalinowski J."/>
            <person name="Ruckert C."/>
        </authorList>
    </citation>
    <scope>NUCLEOTIDE SEQUENCE</scope>
    <source>
        <strain evidence="2">JCM 3313</strain>
    </source>
</reference>
<evidence type="ECO:0000313" key="3">
    <source>
        <dbReference type="Proteomes" id="UP000639606"/>
    </source>
</evidence>
<accession>A0A918AQP9</accession>
<organism evidence="2 3">
    <name type="scientific">Saccharothrix coeruleofusca</name>
    <dbReference type="NCBI Taxonomy" id="33919"/>
    <lineage>
        <taxon>Bacteria</taxon>
        <taxon>Bacillati</taxon>
        <taxon>Actinomycetota</taxon>
        <taxon>Actinomycetes</taxon>
        <taxon>Pseudonocardiales</taxon>
        <taxon>Pseudonocardiaceae</taxon>
        <taxon>Saccharothrix</taxon>
    </lineage>
</organism>
<feature type="domain" description="DUF397" evidence="1">
    <location>
        <begin position="8"/>
        <end position="61"/>
    </location>
</feature>
<reference evidence="2" key="2">
    <citation type="submission" date="2020-09" db="EMBL/GenBank/DDBJ databases">
        <authorList>
            <person name="Sun Q."/>
            <person name="Ohkuma M."/>
        </authorList>
    </citation>
    <scope>NUCLEOTIDE SEQUENCE</scope>
    <source>
        <strain evidence="2">JCM 3313</strain>
    </source>
</reference>
<dbReference type="AlphaFoldDB" id="A0A918AQP9"/>